<evidence type="ECO:0000256" key="1">
    <source>
        <dbReference type="SAM" id="Coils"/>
    </source>
</evidence>
<feature type="transmembrane region" description="Helical" evidence="3">
    <location>
        <begin position="1485"/>
        <end position="1508"/>
    </location>
</feature>
<evidence type="ECO:0000313" key="4">
    <source>
        <dbReference type="EMBL" id="TVT41279.1"/>
    </source>
</evidence>
<feature type="transmembrane region" description="Helical" evidence="3">
    <location>
        <begin position="304"/>
        <end position="325"/>
    </location>
</feature>
<feature type="transmembrane region" description="Helical" evidence="3">
    <location>
        <begin position="1399"/>
        <end position="1418"/>
    </location>
</feature>
<feature type="transmembrane region" description="Helical" evidence="3">
    <location>
        <begin position="542"/>
        <end position="559"/>
    </location>
</feature>
<feature type="transmembrane region" description="Helical" evidence="3">
    <location>
        <begin position="1609"/>
        <end position="1625"/>
    </location>
</feature>
<feature type="transmembrane region" description="Helical" evidence="3">
    <location>
        <begin position="891"/>
        <end position="912"/>
    </location>
</feature>
<feature type="transmembrane region" description="Helical" evidence="3">
    <location>
        <begin position="957"/>
        <end position="975"/>
    </location>
</feature>
<feature type="transmembrane region" description="Helical" evidence="3">
    <location>
        <begin position="1671"/>
        <end position="1691"/>
    </location>
</feature>
<feature type="transmembrane region" description="Helical" evidence="3">
    <location>
        <begin position="1577"/>
        <end position="1597"/>
    </location>
</feature>
<feature type="transmembrane region" description="Helical" evidence="3">
    <location>
        <begin position="1047"/>
        <end position="1065"/>
    </location>
</feature>
<keyword evidence="3" id="KW-1133">Transmembrane helix</keyword>
<feature type="compositionally biased region" description="Acidic residues" evidence="2">
    <location>
        <begin position="1971"/>
        <end position="1986"/>
    </location>
</feature>
<evidence type="ECO:0000313" key="5">
    <source>
        <dbReference type="Proteomes" id="UP000317624"/>
    </source>
</evidence>
<feature type="region of interest" description="Disordered" evidence="2">
    <location>
        <begin position="1966"/>
        <end position="1986"/>
    </location>
</feature>
<feature type="transmembrane region" description="Helical" evidence="3">
    <location>
        <begin position="621"/>
        <end position="645"/>
    </location>
</feature>
<dbReference type="EMBL" id="VMRJ01000002">
    <property type="protein sequence ID" value="TVT41279.1"/>
    <property type="molecule type" value="Genomic_DNA"/>
</dbReference>
<feature type="transmembrane region" description="Helical" evidence="3">
    <location>
        <begin position="1817"/>
        <end position="1835"/>
    </location>
</feature>
<feature type="transmembrane region" description="Helical" evidence="3">
    <location>
        <begin position="1012"/>
        <end position="1035"/>
    </location>
</feature>
<dbReference type="RefSeq" id="WP_144846009.1">
    <property type="nucleotide sequence ID" value="NZ_VMRJ01000002.1"/>
</dbReference>
<feature type="transmembrane region" description="Helical" evidence="3">
    <location>
        <begin position="1315"/>
        <end position="1338"/>
    </location>
</feature>
<feature type="transmembrane region" description="Helical" evidence="3">
    <location>
        <begin position="421"/>
        <end position="447"/>
    </location>
</feature>
<feature type="transmembrane region" description="Helical" evidence="3">
    <location>
        <begin position="1377"/>
        <end position="1393"/>
    </location>
</feature>
<feature type="transmembrane region" description="Helical" evidence="3">
    <location>
        <begin position="1703"/>
        <end position="1722"/>
    </location>
</feature>
<feature type="transmembrane region" description="Helical" evidence="3">
    <location>
        <begin position="1101"/>
        <end position="1126"/>
    </location>
</feature>
<accession>A0A558BXN8</accession>
<feature type="transmembrane region" description="Helical" evidence="3">
    <location>
        <begin position="924"/>
        <end position="945"/>
    </location>
</feature>
<feature type="transmembrane region" description="Helical" evidence="3">
    <location>
        <begin position="392"/>
        <end position="409"/>
    </location>
</feature>
<feature type="transmembrane region" description="Helical" evidence="3">
    <location>
        <begin position="1454"/>
        <end position="1473"/>
    </location>
</feature>
<feature type="coiled-coil region" evidence="1">
    <location>
        <begin position="26"/>
        <end position="53"/>
    </location>
</feature>
<feature type="transmembrane region" description="Helical" evidence="3">
    <location>
        <begin position="725"/>
        <end position="744"/>
    </location>
</feature>
<feature type="transmembrane region" description="Helical" evidence="3">
    <location>
        <begin position="459"/>
        <end position="476"/>
    </location>
</feature>
<keyword evidence="3" id="KW-0472">Membrane</keyword>
<feature type="transmembrane region" description="Helical" evidence="3">
    <location>
        <begin position="1344"/>
        <end position="1365"/>
    </location>
</feature>
<organism evidence="4 5">
    <name type="scientific">Hymenobacter setariae</name>
    <dbReference type="NCBI Taxonomy" id="2594794"/>
    <lineage>
        <taxon>Bacteria</taxon>
        <taxon>Pseudomonadati</taxon>
        <taxon>Bacteroidota</taxon>
        <taxon>Cytophagia</taxon>
        <taxon>Cytophagales</taxon>
        <taxon>Hymenobacteraceae</taxon>
        <taxon>Hymenobacter</taxon>
    </lineage>
</organism>
<feature type="transmembrane region" description="Helical" evidence="3">
    <location>
        <begin position="844"/>
        <end position="862"/>
    </location>
</feature>
<feature type="compositionally biased region" description="Pro residues" evidence="2">
    <location>
        <begin position="244"/>
        <end position="288"/>
    </location>
</feature>
<feature type="transmembrane region" description="Helical" evidence="3">
    <location>
        <begin position="593"/>
        <end position="614"/>
    </location>
</feature>
<feature type="transmembrane region" description="Helical" evidence="3">
    <location>
        <begin position="1132"/>
        <end position="1153"/>
    </location>
</feature>
<feature type="transmembrane region" description="Helical" evidence="3">
    <location>
        <begin position="1856"/>
        <end position="1877"/>
    </location>
</feature>
<feature type="transmembrane region" description="Helical" evidence="3">
    <location>
        <begin position="1790"/>
        <end position="1811"/>
    </location>
</feature>
<evidence type="ECO:0000256" key="2">
    <source>
        <dbReference type="SAM" id="MobiDB-lite"/>
    </source>
</evidence>
<feature type="transmembrane region" description="Helical" evidence="3">
    <location>
        <begin position="981"/>
        <end position="1000"/>
    </location>
</feature>
<keyword evidence="3" id="KW-0812">Transmembrane</keyword>
<feature type="transmembrane region" description="Helical" evidence="3">
    <location>
        <begin position="363"/>
        <end position="385"/>
    </location>
</feature>
<feature type="transmembrane region" description="Helical" evidence="3">
    <location>
        <begin position="1189"/>
        <end position="1208"/>
    </location>
</feature>
<feature type="transmembrane region" description="Helical" evidence="3">
    <location>
        <begin position="695"/>
        <end position="719"/>
    </location>
</feature>
<feature type="transmembrane region" description="Helical" evidence="3">
    <location>
        <begin position="657"/>
        <end position="675"/>
    </location>
</feature>
<proteinExistence type="predicted"/>
<gene>
    <name evidence="4" type="ORF">FNT36_07430</name>
</gene>
<evidence type="ECO:0008006" key="6">
    <source>
        <dbReference type="Google" id="ProtNLM"/>
    </source>
</evidence>
<feature type="compositionally biased region" description="Low complexity" evidence="2">
    <location>
        <begin position="231"/>
        <end position="243"/>
    </location>
</feature>
<keyword evidence="1" id="KW-0175">Coiled coil</keyword>
<protein>
    <recommendedName>
        <fullName evidence="6">DUF2339 domain-containing protein</fullName>
    </recommendedName>
</protein>
<feature type="transmembrane region" description="Helical" evidence="3">
    <location>
        <begin position="1883"/>
        <end position="1903"/>
    </location>
</feature>
<dbReference type="Proteomes" id="UP000317624">
    <property type="component" value="Unassembled WGS sequence"/>
</dbReference>
<feature type="transmembrane region" description="Helical" evidence="3">
    <location>
        <begin position="1430"/>
        <end position="1448"/>
    </location>
</feature>
<feature type="transmembrane region" description="Helical" evidence="3">
    <location>
        <begin position="1256"/>
        <end position="1277"/>
    </location>
</feature>
<feature type="transmembrane region" description="Helical" evidence="3">
    <location>
        <begin position="1538"/>
        <end position="1557"/>
    </location>
</feature>
<evidence type="ECO:0000256" key="3">
    <source>
        <dbReference type="SAM" id="Phobius"/>
    </source>
</evidence>
<feature type="transmembrane region" description="Helical" evidence="3">
    <location>
        <begin position="1910"/>
        <end position="1928"/>
    </location>
</feature>
<keyword evidence="5" id="KW-1185">Reference proteome</keyword>
<reference evidence="4 5" key="1">
    <citation type="submission" date="2019-07" db="EMBL/GenBank/DDBJ databases">
        <title>Hymenobacter sp. straun FUR1 Genome sequencing and assembly.</title>
        <authorList>
            <person name="Chhetri G."/>
        </authorList>
    </citation>
    <scope>NUCLEOTIDE SEQUENCE [LARGE SCALE GENOMIC DNA]</scope>
    <source>
        <strain evidence="4 5">Fur1</strain>
    </source>
</reference>
<sequence>MGILLFALLLGALFLAIRVWNLPDRLDDLQDELARRNAEHTKLRTELLQLRDQFAQFREASLIAVASPQATAEPATKPPVAATNWSWEPAAATIAPEPAPPVAAPEPSTPALVPPMAAAQEEPELAASASELTEAALPTEETISASLTEVAFPEEVIPIAEPTLIIEPAPEWEKTATPELTLLDEPVLAPAPDVESNLEAGTPSVAESEEVAETLPTESETIAEPSPSNEPEPLAAPEIAVEPEPTPAPADEPAPTWVPQPRPVGRPTPPPPRKPVLPRRPAPKPVPTGPTWWERASTVLLENWTGILGAVVLVTGVGFLGIYAALRVSPQLRFLMICAFAAGLLGARVALRDKAFAKKLNAWLTSSAAAIFLFACVGAVSIDGLRWVVPPFDYLLLLVGVSANLYLAWRTSRQEVATLHGVLSLVALAVLPPTALTLGAAAGVTAFSIAITYRQLWKYQLLLSIVSFFAFHLYWHQELPAISNSLRLIAMALVLLVGGAAAVVQYRRVYAQRKFEPLLFTAHLLNWTCLGINLYLYSTGSVWKTIPLALGAVLTFWAGRKAKQLGIGWLFQTDTIISLILALATALSLQGWHATPTVIGLFMLLEALLITLVMARQGEILVYRVALVVASLASTGLLVLAGSHLGRSLPAALYREALVLALAGWAGLAFVQFILRQPLLRLATDSAPVGSPRRLLSFFAGLTGLLQLGAGLALARILFGWSSAPVGLLLLGLAAAALGLATWVRRAGRAPSWVRWQQLALAQLFVGLAIVGLHEAGVDWSIVLLLLYVESLGVSLMLAGRVERDGLHQLVYRAALVEAAVAGLSLLLRTITHLGSPAVLYREALVLALAGWATLAFVQLAFKWPRLAGAKPYPTADRTPEQLVSNHEEHAGFLAGFAGLGGVLQAMAGLALSRLAMGGLVAAVAWPLGGLLALAASALGLAWWVRSAGRAPGWVRWQQLALAQFYILLALMGLHKLGLNWSAVLLLTYAEALAVTLLLAGRAASDALHRQLYRAALAEAALAGLAVLLRAASFLPHSAPAVLYREVLIVALAGWASLAFAQAAFRWPRLAAIKPYIPRLEWSEPTAITGLVSNPEEHRNLVSGFAGLGGVLQAVAGIGLGCLLFNSTTTPTWLVLGLLVGLVASCLGLATWVRTASRLPGWVRWQQLVLAQGIVALALTGLHEVGLSWAAVLLLLFVENLLVVLLLAGRAAFDQLHTLVYRAALFQALGTGASLLLVVGSHLASARLVVLYRETLILALAGWAALGFVQAAVRWPLFRGVRPYLPAHEAAELEASSLTQLISNPEAHLDLLHSFAGLAGVLQAGAGLVLARIVFGWAGAPVAWLLGALGLLAGSALGLGLWLRATPALPKWMRRQQVVLAQAFALMAVFGLHKLGLSWPGVLSVLYAESLVVALLLSGRDEDDLLHVQTYLLVVQALLLPVLVRYTSMGALGPWGRAALLIGAALLTLGYQLRRFYWRRAQEDFTRLALGATTPLPALGLAVGWLLLGAGALVYGQAWAAWPAMALLGALLYLRQRVALPGLWAGLVLAGVGYVGLQWHHVLAPLARHGAGHSAGYIALYLAPTLAVPVAGLLTSWWPAGGRYVRWPWLYLLGTHLVVALLAAVPAGHVAYFMLDLLALSSAAFGAALAWRRTLPDAAAVVRAGLPDRYLLHLSYSGLLGSLLLQGWLVAHHELLFGLRADYFTAGLLVVVVATLALARPPATEPVYASWRQLHPWLPEMALLVGSATLAHDVRSQWLPLVWVAVALLLGGAAPKLALRFRRLGLYGRLYYWLAASTASFCCLLYITPIQLLSADWWALAAAVVLLFGYVAVALRHGNAPFAQLSPAWNILALPARYQLETWLLYPAFVALAVLLIQSFDRSVLTVLLMLQVVAVFSGSLALRRQDLRYVALAGMLGCMARLLFFDLRQSGTVTRAIVFILMGLLLLGMNALYARFKSRFESEADRQPDLGEDDLTSQDLTPEIE</sequence>
<feature type="transmembrane region" description="Helical" evidence="3">
    <location>
        <begin position="1514"/>
        <end position="1533"/>
    </location>
</feature>
<feature type="region of interest" description="Disordered" evidence="2">
    <location>
        <begin position="193"/>
        <end position="289"/>
    </location>
</feature>
<feature type="transmembrane region" description="Helical" evidence="3">
    <location>
        <begin position="1934"/>
        <end position="1954"/>
    </location>
</feature>
<feature type="transmembrane region" description="Helical" evidence="3">
    <location>
        <begin position="810"/>
        <end position="832"/>
    </location>
</feature>
<feature type="transmembrane region" description="Helical" evidence="3">
    <location>
        <begin position="566"/>
        <end position="587"/>
    </location>
</feature>
<feature type="transmembrane region" description="Helical" evidence="3">
    <location>
        <begin position="1758"/>
        <end position="1778"/>
    </location>
</feature>
<name>A0A558BXN8_9BACT</name>
<feature type="transmembrane region" description="Helical" evidence="3">
    <location>
        <begin position="488"/>
        <end position="506"/>
    </location>
</feature>
<comment type="caution">
    <text evidence="4">The sequence shown here is derived from an EMBL/GenBank/DDBJ whole genome shotgun (WGS) entry which is preliminary data.</text>
</comment>
<feature type="transmembrane region" description="Helical" evidence="3">
    <location>
        <begin position="1220"/>
        <end position="1244"/>
    </location>
</feature>
<dbReference type="OrthoDB" id="7363114at2"/>